<keyword evidence="5" id="KW-1015">Disulfide bond</keyword>
<comment type="similarity">
    <text evidence="2">Belongs to the protease inhibitor I33 family.</text>
</comment>
<dbReference type="InterPro" id="IPR051901">
    <property type="entry name" value="Protease_Inhibitor_I33"/>
</dbReference>
<dbReference type="AlphaFoldDB" id="A0A811K6K2"/>
<organism evidence="9 10">
    <name type="scientific">Bursaphelenchus okinawaensis</name>
    <dbReference type="NCBI Taxonomy" id="465554"/>
    <lineage>
        <taxon>Eukaryota</taxon>
        <taxon>Metazoa</taxon>
        <taxon>Ecdysozoa</taxon>
        <taxon>Nematoda</taxon>
        <taxon>Chromadorea</taxon>
        <taxon>Rhabditida</taxon>
        <taxon>Tylenchina</taxon>
        <taxon>Tylenchomorpha</taxon>
        <taxon>Aphelenchoidea</taxon>
        <taxon>Aphelenchoididae</taxon>
        <taxon>Bursaphelenchus</taxon>
    </lineage>
</organism>
<evidence type="ECO:0000256" key="1">
    <source>
        <dbReference type="ARBA" id="ARBA00004613"/>
    </source>
</evidence>
<feature type="domain" description="Pepsin inhibitor-3-like repeated" evidence="8">
    <location>
        <begin position="106"/>
        <end position="178"/>
    </location>
</feature>
<name>A0A811K6K2_9BILA</name>
<comment type="caution">
    <text evidence="9">The sequence shown here is derived from an EMBL/GenBank/DDBJ whole genome shotgun (WGS) entry which is preliminary data.</text>
</comment>
<evidence type="ECO:0000313" key="10">
    <source>
        <dbReference type="Proteomes" id="UP000614601"/>
    </source>
</evidence>
<evidence type="ECO:0000256" key="5">
    <source>
        <dbReference type="ARBA" id="ARBA00023157"/>
    </source>
</evidence>
<dbReference type="InterPro" id="IPR038412">
    <property type="entry name" value="Pepsin-I3_sf"/>
</dbReference>
<keyword evidence="10" id="KW-1185">Reference proteome</keyword>
<feature type="region of interest" description="Disordered" evidence="6">
    <location>
        <begin position="85"/>
        <end position="113"/>
    </location>
</feature>
<dbReference type="PANTHER" id="PTHR37969:SF1">
    <property type="entry name" value="PROTEIN CBG13105"/>
    <property type="match status" value="1"/>
</dbReference>
<dbReference type="SUPFAM" id="SSF55149">
    <property type="entry name" value="Pepsin inhibitor-3"/>
    <property type="match status" value="1"/>
</dbReference>
<evidence type="ECO:0000313" key="9">
    <source>
        <dbReference type="EMBL" id="CAD5210990.1"/>
    </source>
</evidence>
<reference evidence="9" key="1">
    <citation type="submission" date="2020-09" db="EMBL/GenBank/DDBJ databases">
        <authorList>
            <person name="Kikuchi T."/>
        </authorList>
    </citation>
    <scope>NUCLEOTIDE SEQUENCE</scope>
    <source>
        <strain evidence="9">SH1</strain>
    </source>
</reference>
<dbReference type="EMBL" id="CAJFDH010000002">
    <property type="protein sequence ID" value="CAD5210990.1"/>
    <property type="molecule type" value="Genomic_DNA"/>
</dbReference>
<dbReference type="EMBL" id="CAJFCW020000002">
    <property type="protein sequence ID" value="CAG9092501.1"/>
    <property type="molecule type" value="Genomic_DNA"/>
</dbReference>
<keyword evidence="4 7" id="KW-0732">Signal</keyword>
<evidence type="ECO:0000256" key="4">
    <source>
        <dbReference type="ARBA" id="ARBA00022729"/>
    </source>
</evidence>
<evidence type="ECO:0000256" key="6">
    <source>
        <dbReference type="SAM" id="MobiDB-lite"/>
    </source>
</evidence>
<dbReference type="Proteomes" id="UP000614601">
    <property type="component" value="Unassembled WGS sequence"/>
</dbReference>
<gene>
    <name evidence="9" type="ORF">BOKJ2_LOCUS3470</name>
</gene>
<evidence type="ECO:0000256" key="3">
    <source>
        <dbReference type="ARBA" id="ARBA00022525"/>
    </source>
</evidence>
<dbReference type="GO" id="GO:0005576">
    <property type="term" value="C:extracellular region"/>
    <property type="evidence" value="ECO:0007669"/>
    <property type="project" value="UniProtKB-SubCell"/>
</dbReference>
<proteinExistence type="inferred from homology"/>
<comment type="subcellular location">
    <subcellularLocation>
        <location evidence="1">Secreted</location>
    </subcellularLocation>
</comment>
<feature type="domain" description="Pepsin inhibitor-3-like repeated" evidence="8">
    <location>
        <begin position="18"/>
        <end position="85"/>
    </location>
</feature>
<evidence type="ECO:0000256" key="7">
    <source>
        <dbReference type="SAM" id="SignalP"/>
    </source>
</evidence>
<dbReference type="Pfam" id="PF06394">
    <property type="entry name" value="Pepsin-I3"/>
    <property type="match status" value="2"/>
</dbReference>
<feature type="chain" id="PRO_5036220890" description="Pepsin inhibitor-3-like repeated domain-containing protein" evidence="7">
    <location>
        <begin position="16"/>
        <end position="215"/>
    </location>
</feature>
<dbReference type="OrthoDB" id="5828355at2759"/>
<dbReference type="Proteomes" id="UP000783686">
    <property type="component" value="Unassembled WGS sequence"/>
</dbReference>
<protein>
    <recommendedName>
        <fullName evidence="8">Pepsin inhibitor-3-like repeated domain-containing protein</fullName>
    </recommendedName>
</protein>
<evidence type="ECO:0000256" key="2">
    <source>
        <dbReference type="ARBA" id="ARBA00008019"/>
    </source>
</evidence>
<feature type="signal peptide" evidence="7">
    <location>
        <begin position="1"/>
        <end position="15"/>
    </location>
</feature>
<keyword evidence="3" id="KW-0964">Secreted</keyword>
<dbReference type="Gene3D" id="3.30.1120.50">
    <property type="entry name" value="Pepsin inhibitor-3"/>
    <property type="match status" value="2"/>
</dbReference>
<accession>A0A811K6K2</accession>
<dbReference type="InterPro" id="IPR010480">
    <property type="entry name" value="Pepsin-I3"/>
</dbReference>
<evidence type="ECO:0000259" key="8">
    <source>
        <dbReference type="Pfam" id="PF06394"/>
    </source>
</evidence>
<dbReference type="PANTHER" id="PTHR37969">
    <property type="entry name" value="PROTEIN CBG07421-RELATED"/>
    <property type="match status" value="1"/>
</dbReference>
<sequence>MKYVILLALCGLALSQPSKRFAGFGISTVGGNLGCVVTGDKLFVNGLEGRELTDDEQSELKEYQVKLGAFREELRAVVEQRKADLEARRSGAAPASTSKPTANPEPPKKPSFCSEQTTTQYIFDGCKVQNNMVYVGSTFARKLSDSEIEELKQFDKEMTVYQKSVSANLEQQLGELFGAAFSGQTQIARATPEPVSTSATPAAPPKTPNFCTLIV</sequence>